<comment type="caution">
    <text evidence="2">The sequence shown here is derived from an EMBL/GenBank/DDBJ whole genome shotgun (WGS) entry which is preliminary data.</text>
</comment>
<gene>
    <name evidence="2" type="ORF">Godav_022644</name>
</gene>
<organism evidence="2 3">
    <name type="scientific">Gossypium davidsonii</name>
    <name type="common">Davidson's cotton</name>
    <name type="synonym">Gossypium klotzschianum subsp. davidsonii</name>
    <dbReference type="NCBI Taxonomy" id="34287"/>
    <lineage>
        <taxon>Eukaryota</taxon>
        <taxon>Viridiplantae</taxon>
        <taxon>Streptophyta</taxon>
        <taxon>Embryophyta</taxon>
        <taxon>Tracheophyta</taxon>
        <taxon>Spermatophyta</taxon>
        <taxon>Magnoliopsida</taxon>
        <taxon>eudicotyledons</taxon>
        <taxon>Gunneridae</taxon>
        <taxon>Pentapetalae</taxon>
        <taxon>rosids</taxon>
        <taxon>malvids</taxon>
        <taxon>Malvales</taxon>
        <taxon>Malvaceae</taxon>
        <taxon>Malvoideae</taxon>
        <taxon>Gossypium</taxon>
    </lineage>
</organism>
<dbReference type="AlphaFoldDB" id="A0A7J8SNZ1"/>
<evidence type="ECO:0000313" key="2">
    <source>
        <dbReference type="EMBL" id="MBA0627837.1"/>
    </source>
</evidence>
<reference evidence="2 3" key="1">
    <citation type="journal article" date="2019" name="Genome Biol. Evol.">
        <title>Insights into the evolution of the New World diploid cottons (Gossypium, subgenus Houzingenia) based on genome sequencing.</title>
        <authorList>
            <person name="Grover C.E."/>
            <person name="Arick M.A. 2nd"/>
            <person name="Thrash A."/>
            <person name="Conover J.L."/>
            <person name="Sanders W.S."/>
            <person name="Peterson D.G."/>
            <person name="Frelichowski J.E."/>
            <person name="Scheffler J.A."/>
            <person name="Scheffler B.E."/>
            <person name="Wendel J.F."/>
        </authorList>
    </citation>
    <scope>NUCLEOTIDE SEQUENCE [LARGE SCALE GENOMIC DNA]</scope>
    <source>
        <strain evidence="2">27</strain>
        <tissue evidence="2">Leaf</tissue>
    </source>
</reference>
<proteinExistence type="predicted"/>
<dbReference type="GO" id="GO:0003676">
    <property type="term" value="F:nucleic acid binding"/>
    <property type="evidence" value="ECO:0007669"/>
    <property type="project" value="InterPro"/>
</dbReference>
<evidence type="ECO:0000313" key="3">
    <source>
        <dbReference type="Proteomes" id="UP000593561"/>
    </source>
</evidence>
<dbReference type="Pfam" id="PF03184">
    <property type="entry name" value="DDE_1"/>
    <property type="match status" value="1"/>
</dbReference>
<dbReference type="Proteomes" id="UP000593561">
    <property type="component" value="Unassembled WGS sequence"/>
</dbReference>
<name>A0A7J8SNZ1_GOSDV</name>
<dbReference type="EMBL" id="JABFAC010000011">
    <property type="protein sequence ID" value="MBA0627837.1"/>
    <property type="molecule type" value="Genomic_DNA"/>
</dbReference>
<evidence type="ECO:0000259" key="1">
    <source>
        <dbReference type="Pfam" id="PF03184"/>
    </source>
</evidence>
<sequence>MTGLLFQNFVHWFDAKMTGRKALLIVDNCPAHPKQLRFIIGVAFILAS</sequence>
<dbReference type="InterPro" id="IPR004875">
    <property type="entry name" value="DDE_SF_endonuclease_dom"/>
</dbReference>
<protein>
    <recommendedName>
        <fullName evidence="1">DDE-1 domain-containing protein</fullName>
    </recommendedName>
</protein>
<accession>A0A7J8SNZ1</accession>
<keyword evidence="3" id="KW-1185">Reference proteome</keyword>
<feature type="domain" description="DDE-1" evidence="1">
    <location>
        <begin position="1"/>
        <end position="35"/>
    </location>
</feature>